<reference evidence="2 3" key="1">
    <citation type="journal article" date="2024" name="Commun. Biol.">
        <title>Comparative genomic analysis of thermophilic fungi reveals convergent evolutionary adaptations and gene losses.</title>
        <authorList>
            <person name="Steindorff A.S."/>
            <person name="Aguilar-Pontes M.V."/>
            <person name="Robinson A.J."/>
            <person name="Andreopoulos B."/>
            <person name="LaButti K."/>
            <person name="Kuo A."/>
            <person name="Mondo S."/>
            <person name="Riley R."/>
            <person name="Otillar R."/>
            <person name="Haridas S."/>
            <person name="Lipzen A."/>
            <person name="Grimwood J."/>
            <person name="Schmutz J."/>
            <person name="Clum A."/>
            <person name="Reid I.D."/>
            <person name="Moisan M.C."/>
            <person name="Butler G."/>
            <person name="Nguyen T.T.M."/>
            <person name="Dewar K."/>
            <person name="Conant G."/>
            <person name="Drula E."/>
            <person name="Henrissat B."/>
            <person name="Hansel C."/>
            <person name="Singer S."/>
            <person name="Hutchinson M.I."/>
            <person name="de Vries R.P."/>
            <person name="Natvig D.O."/>
            <person name="Powell A.J."/>
            <person name="Tsang A."/>
            <person name="Grigoriev I.V."/>
        </authorList>
    </citation>
    <scope>NUCLEOTIDE SEQUENCE [LARGE SCALE GENOMIC DNA]</scope>
    <source>
        <strain evidence="2 3">CBS 494.80</strain>
    </source>
</reference>
<organism evidence="2 3">
    <name type="scientific">Oculimacula yallundae</name>
    <dbReference type="NCBI Taxonomy" id="86028"/>
    <lineage>
        <taxon>Eukaryota</taxon>
        <taxon>Fungi</taxon>
        <taxon>Dikarya</taxon>
        <taxon>Ascomycota</taxon>
        <taxon>Pezizomycotina</taxon>
        <taxon>Leotiomycetes</taxon>
        <taxon>Helotiales</taxon>
        <taxon>Ploettnerulaceae</taxon>
        <taxon>Oculimacula</taxon>
    </lineage>
</organism>
<comment type="caution">
    <text evidence="2">The sequence shown here is derived from an EMBL/GenBank/DDBJ whole genome shotgun (WGS) entry which is preliminary data.</text>
</comment>
<feature type="domain" description="DUF2241" evidence="1">
    <location>
        <begin position="10"/>
        <end position="79"/>
    </location>
</feature>
<dbReference type="Proteomes" id="UP001595075">
    <property type="component" value="Unassembled WGS sequence"/>
</dbReference>
<gene>
    <name evidence="2" type="ORF">VTL71DRAFT_1651</name>
</gene>
<keyword evidence="3" id="KW-1185">Reference proteome</keyword>
<dbReference type="PANTHER" id="PTHR39199">
    <property type="entry name" value="BLR5128 PROTEIN"/>
    <property type="match status" value="1"/>
</dbReference>
<dbReference type="Pfam" id="PF10000">
    <property type="entry name" value="ACT_3"/>
    <property type="match status" value="1"/>
</dbReference>
<evidence type="ECO:0000259" key="1">
    <source>
        <dbReference type="Pfam" id="PF10000"/>
    </source>
</evidence>
<dbReference type="PANTHER" id="PTHR39199:SF1">
    <property type="entry name" value="BLR5128 PROTEIN"/>
    <property type="match status" value="1"/>
</dbReference>
<proteinExistence type="predicted"/>
<accession>A0ABR4CC46</accession>
<evidence type="ECO:0000313" key="3">
    <source>
        <dbReference type="Proteomes" id="UP001595075"/>
    </source>
</evidence>
<dbReference type="InterPro" id="IPR018717">
    <property type="entry name" value="DUF2241"/>
</dbReference>
<sequence>MSTSISTPAPGETGLAALLATLKTSLHPDIFVFITLPVGQSPPPSLFIQMLFREAEGLTVITTQESATDHGLESIFPSRMITLDIHSSLEAVGFMAAVSAKLTHSGIGVNPVSGFFHDHCFVPLGREQEAVKVLQDLAEDSSQGKEIQ</sequence>
<dbReference type="Gene3D" id="3.30.2130.10">
    <property type="entry name" value="VC0802-like"/>
    <property type="match status" value="1"/>
</dbReference>
<dbReference type="InterPro" id="IPR045865">
    <property type="entry name" value="ACT-like_dom_sf"/>
</dbReference>
<dbReference type="SUPFAM" id="SSF55021">
    <property type="entry name" value="ACT-like"/>
    <property type="match status" value="2"/>
</dbReference>
<evidence type="ECO:0000313" key="2">
    <source>
        <dbReference type="EMBL" id="KAL2067227.1"/>
    </source>
</evidence>
<dbReference type="EMBL" id="JAZHXI010000010">
    <property type="protein sequence ID" value="KAL2067227.1"/>
    <property type="molecule type" value="Genomic_DNA"/>
</dbReference>
<protein>
    <recommendedName>
        <fullName evidence="1">DUF2241 domain-containing protein</fullName>
    </recommendedName>
</protein>
<name>A0ABR4CC46_9HELO</name>